<feature type="coiled-coil region" evidence="1">
    <location>
        <begin position="114"/>
        <end position="148"/>
    </location>
</feature>
<dbReference type="PANTHER" id="PTHR30383">
    <property type="entry name" value="THIOESTERASE 1/PROTEASE 1/LYSOPHOSPHOLIPASE L1"/>
    <property type="match status" value="1"/>
</dbReference>
<evidence type="ECO:0000259" key="2">
    <source>
        <dbReference type="Pfam" id="PF13472"/>
    </source>
</evidence>
<sequence length="580" mass="64107">MSGYTVRLKAMKADQVPLIQEHTGITKDNNIVSIEADEQLTTTAGDTPIELQFIDSTTGKKKATFNLILKVIPTVIAVSTNISKATYTLLEELENKLDQESDFFVNIDEAVELNQQLSIQNTNASSNINNLTTQNNDATNKMSALGTQNNNATPNISSLTTLNAQADANIAAMQSFGDVTQLTQTVTSLKNEVETARGTKLSVGARLDEMNTQFSDLSKIVSNNPSNNISDLITRINNNDITRIKLIGDSITYGIGSSDTITETSNVIFNDGATIYHESDYTHKCWANFFRSYIARKNSNINFVNAGISAKTTYWFNQNKQYVIDNNEDVIFVMLGTNDRFVGNSVTITNFKNALIEFLAYAKSKCKTLVVLSPQPQPEYTDTNDMNINTSLVNYNLEQVDNIIAKVCKENNYNFIYLCKEFHKYCRYTNTNYKYLLQVLGASNNPHPNNAGHELIWQVIQQETGIVDAQKRNLLSKANIGTVTLGAGWTVQIGDTNISKNRNEVTANLVLQGGTTAANTIFGVVPSEFIPSTQKYFSCDVYNGSQWSRAGVLLDTSGNLIFDAAIAGNIRFVCNISYTI</sequence>
<dbReference type="InterPro" id="IPR036514">
    <property type="entry name" value="SGNH_hydro_sf"/>
</dbReference>
<evidence type="ECO:0000313" key="3">
    <source>
        <dbReference type="EMBL" id="OOM59935.1"/>
    </source>
</evidence>
<reference evidence="3 4" key="1">
    <citation type="submission" date="2016-05" db="EMBL/GenBank/DDBJ databases">
        <title>Microbial solvent formation.</title>
        <authorList>
            <person name="Poehlein A."/>
            <person name="Montoya Solano J.D."/>
            <person name="Flitsch S."/>
            <person name="Krabben P."/>
            <person name="Duerre P."/>
            <person name="Daniel R."/>
        </authorList>
    </citation>
    <scope>NUCLEOTIDE SEQUENCE [LARGE SCALE GENOMIC DNA]</scope>
    <source>
        <strain evidence="3 4">DSM 53</strain>
    </source>
</reference>
<evidence type="ECO:0000313" key="4">
    <source>
        <dbReference type="Proteomes" id="UP000190973"/>
    </source>
</evidence>
<keyword evidence="1" id="KW-0175">Coiled coil</keyword>
<comment type="caution">
    <text evidence="3">The sequence shown here is derived from an EMBL/GenBank/DDBJ whole genome shotgun (WGS) entry which is preliminary data.</text>
</comment>
<gene>
    <name evidence="3" type="ORF">CLBCK_31580</name>
</gene>
<dbReference type="InterPro" id="IPR051532">
    <property type="entry name" value="Ester_Hydrolysis_Enzymes"/>
</dbReference>
<dbReference type="RefSeq" id="WP_173715068.1">
    <property type="nucleotide sequence ID" value="NZ_JABTAE010000001.1"/>
</dbReference>
<name>A0A1S8S3R2_CLOBE</name>
<dbReference type="Pfam" id="PF13472">
    <property type="entry name" value="Lipase_GDSL_2"/>
    <property type="match status" value="1"/>
</dbReference>
<dbReference type="Proteomes" id="UP000190973">
    <property type="component" value="Unassembled WGS sequence"/>
</dbReference>
<organism evidence="3 4">
    <name type="scientific">Clostridium beijerinckii</name>
    <name type="common">Clostridium MP</name>
    <dbReference type="NCBI Taxonomy" id="1520"/>
    <lineage>
        <taxon>Bacteria</taxon>
        <taxon>Bacillati</taxon>
        <taxon>Bacillota</taxon>
        <taxon>Clostridia</taxon>
        <taxon>Eubacteriales</taxon>
        <taxon>Clostridiaceae</taxon>
        <taxon>Clostridium</taxon>
    </lineage>
</organism>
<feature type="domain" description="SGNH hydrolase-type esterase" evidence="2">
    <location>
        <begin position="246"/>
        <end position="455"/>
    </location>
</feature>
<protein>
    <recommendedName>
        <fullName evidence="2">SGNH hydrolase-type esterase domain-containing protein</fullName>
    </recommendedName>
</protein>
<proteinExistence type="predicted"/>
<accession>A0A1S8S3R2</accession>
<evidence type="ECO:0000256" key="1">
    <source>
        <dbReference type="SAM" id="Coils"/>
    </source>
</evidence>
<dbReference type="EMBL" id="LZZI01000061">
    <property type="protein sequence ID" value="OOM59935.1"/>
    <property type="molecule type" value="Genomic_DNA"/>
</dbReference>
<dbReference type="SUPFAM" id="SSF52266">
    <property type="entry name" value="SGNH hydrolase"/>
    <property type="match status" value="1"/>
</dbReference>
<dbReference type="InterPro" id="IPR013830">
    <property type="entry name" value="SGNH_hydro"/>
</dbReference>
<dbReference type="AlphaFoldDB" id="A0A1S8S3R2"/>
<dbReference type="Gene3D" id="3.40.50.1110">
    <property type="entry name" value="SGNH hydrolase"/>
    <property type="match status" value="1"/>
</dbReference>